<sequence length="82" mass="8776">MDVKLADNSLLAVKATFAIYFAAIRTQLSLNWKVEVYHIGHSANGVADSLARLLHGAPIGSLTFAEPPVKAAMALLKDNQSL</sequence>
<dbReference type="Proteomes" id="UP001396334">
    <property type="component" value="Unassembled WGS sequence"/>
</dbReference>
<dbReference type="EMBL" id="JBBPBN010000097">
    <property type="protein sequence ID" value="KAK8980236.1"/>
    <property type="molecule type" value="Genomic_DNA"/>
</dbReference>
<accession>A0ABR2NVX3</accession>
<name>A0ABR2NVX3_9ROSI</name>
<evidence type="ECO:0000313" key="1">
    <source>
        <dbReference type="EMBL" id="KAK8980236.1"/>
    </source>
</evidence>
<evidence type="ECO:0008006" key="3">
    <source>
        <dbReference type="Google" id="ProtNLM"/>
    </source>
</evidence>
<comment type="caution">
    <text evidence="1">The sequence shown here is derived from an EMBL/GenBank/DDBJ whole genome shotgun (WGS) entry which is preliminary data.</text>
</comment>
<proteinExistence type="predicted"/>
<keyword evidence="2" id="KW-1185">Reference proteome</keyword>
<organism evidence="1 2">
    <name type="scientific">Hibiscus sabdariffa</name>
    <name type="common">roselle</name>
    <dbReference type="NCBI Taxonomy" id="183260"/>
    <lineage>
        <taxon>Eukaryota</taxon>
        <taxon>Viridiplantae</taxon>
        <taxon>Streptophyta</taxon>
        <taxon>Embryophyta</taxon>
        <taxon>Tracheophyta</taxon>
        <taxon>Spermatophyta</taxon>
        <taxon>Magnoliopsida</taxon>
        <taxon>eudicotyledons</taxon>
        <taxon>Gunneridae</taxon>
        <taxon>Pentapetalae</taxon>
        <taxon>rosids</taxon>
        <taxon>malvids</taxon>
        <taxon>Malvales</taxon>
        <taxon>Malvaceae</taxon>
        <taxon>Malvoideae</taxon>
        <taxon>Hibiscus</taxon>
    </lineage>
</organism>
<gene>
    <name evidence="1" type="ORF">V6N11_061450</name>
</gene>
<evidence type="ECO:0000313" key="2">
    <source>
        <dbReference type="Proteomes" id="UP001396334"/>
    </source>
</evidence>
<protein>
    <recommendedName>
        <fullName evidence="3">RNase H type-1 domain-containing protein</fullName>
    </recommendedName>
</protein>
<reference evidence="1 2" key="1">
    <citation type="journal article" date="2024" name="G3 (Bethesda)">
        <title>Genome assembly of Hibiscus sabdariffa L. provides insights into metabolisms of medicinal natural products.</title>
        <authorList>
            <person name="Kim T."/>
        </authorList>
    </citation>
    <scope>NUCLEOTIDE SEQUENCE [LARGE SCALE GENOMIC DNA]</scope>
    <source>
        <strain evidence="1">TK-2024</strain>
        <tissue evidence="1">Old leaves</tissue>
    </source>
</reference>